<evidence type="ECO:0000256" key="1">
    <source>
        <dbReference type="SAM" id="MobiDB-lite"/>
    </source>
</evidence>
<comment type="caution">
    <text evidence="2">The sequence shown here is derived from an EMBL/GenBank/DDBJ whole genome shotgun (WGS) entry which is preliminary data.</text>
</comment>
<feature type="region of interest" description="Disordered" evidence="1">
    <location>
        <begin position="1"/>
        <end position="39"/>
    </location>
</feature>
<dbReference type="Proteomes" id="UP001552299">
    <property type="component" value="Unassembled WGS sequence"/>
</dbReference>
<feature type="region of interest" description="Disordered" evidence="1">
    <location>
        <begin position="202"/>
        <end position="223"/>
    </location>
</feature>
<proteinExistence type="predicted"/>
<gene>
    <name evidence="2" type="ORF">M5K25_005232</name>
</gene>
<reference evidence="2 3" key="1">
    <citation type="journal article" date="2024" name="Plant Biotechnol. J.">
        <title>Dendrobium thyrsiflorum genome and its molecular insights into genes involved in important horticultural traits.</title>
        <authorList>
            <person name="Chen B."/>
            <person name="Wang J.Y."/>
            <person name="Zheng P.J."/>
            <person name="Li K.L."/>
            <person name="Liang Y.M."/>
            <person name="Chen X.F."/>
            <person name="Zhang C."/>
            <person name="Zhao X."/>
            <person name="He X."/>
            <person name="Zhang G.Q."/>
            <person name="Liu Z.J."/>
            <person name="Xu Q."/>
        </authorList>
    </citation>
    <scope>NUCLEOTIDE SEQUENCE [LARGE SCALE GENOMIC DNA]</scope>
    <source>
        <strain evidence="2">GZMU011</strain>
    </source>
</reference>
<dbReference type="AlphaFoldDB" id="A0ABD0VH40"/>
<keyword evidence="3" id="KW-1185">Reference proteome</keyword>
<feature type="compositionally biased region" description="Basic and acidic residues" evidence="1">
    <location>
        <begin position="10"/>
        <end position="29"/>
    </location>
</feature>
<name>A0ABD0VH40_DENTH</name>
<evidence type="ECO:0000313" key="3">
    <source>
        <dbReference type="Proteomes" id="UP001552299"/>
    </source>
</evidence>
<sequence length="337" mass="36363">MKPHPQKARQPTEQEMTRKSERPSTEEMGRAGTQLNNNNVEGPGWYTLVARGPSKGIPKVVLHHCPELRSGLILPLSDEGSITLRRNTGGKFCFDAYRGTKRSFRVRITPNSSYTPALTTPKSSPPPHPTSSTPADASPALCLASLVATDEPYHSRSRSAISQVKLSFSATSRSHAPADAHQACELQPEASLSLWFANPASSPSLGSERSQGVRRQPLPDRAPGGTPHLLFASLLFAKARTKTGGLFPLPIRPPLSRRSLTPTSVPDPAAEVVFPLILPQPQSSPKFGLTTSSNHHNMCGLDRTLLPVVMGKSEKGMECLAEGVEHRNLKSILGEIS</sequence>
<evidence type="ECO:0000313" key="2">
    <source>
        <dbReference type="EMBL" id="KAL0924404.1"/>
    </source>
</evidence>
<organism evidence="2 3">
    <name type="scientific">Dendrobium thyrsiflorum</name>
    <name type="common">Pinecone-like raceme dendrobium</name>
    <name type="synonym">Orchid</name>
    <dbReference type="NCBI Taxonomy" id="117978"/>
    <lineage>
        <taxon>Eukaryota</taxon>
        <taxon>Viridiplantae</taxon>
        <taxon>Streptophyta</taxon>
        <taxon>Embryophyta</taxon>
        <taxon>Tracheophyta</taxon>
        <taxon>Spermatophyta</taxon>
        <taxon>Magnoliopsida</taxon>
        <taxon>Liliopsida</taxon>
        <taxon>Asparagales</taxon>
        <taxon>Orchidaceae</taxon>
        <taxon>Epidendroideae</taxon>
        <taxon>Malaxideae</taxon>
        <taxon>Dendrobiinae</taxon>
        <taxon>Dendrobium</taxon>
    </lineage>
</organism>
<accession>A0ABD0VH40</accession>
<feature type="compositionally biased region" description="Polar residues" evidence="1">
    <location>
        <begin position="109"/>
        <end position="118"/>
    </location>
</feature>
<protein>
    <submittedName>
        <fullName evidence="2">Uncharacterized protein</fullName>
    </submittedName>
</protein>
<feature type="region of interest" description="Disordered" evidence="1">
    <location>
        <begin position="108"/>
        <end position="136"/>
    </location>
</feature>
<dbReference type="EMBL" id="JANQDX010000005">
    <property type="protein sequence ID" value="KAL0924404.1"/>
    <property type="molecule type" value="Genomic_DNA"/>
</dbReference>